<dbReference type="AlphaFoldDB" id="A0AAN7V277"/>
<dbReference type="EMBL" id="JAVRBK010000009">
    <property type="protein sequence ID" value="KAK5639208.1"/>
    <property type="molecule type" value="Genomic_DNA"/>
</dbReference>
<name>A0AAN7V277_9COLE</name>
<protein>
    <submittedName>
        <fullName evidence="1">Uncharacterized protein</fullName>
    </submittedName>
</protein>
<reference evidence="1 2" key="1">
    <citation type="journal article" date="2024" name="Insects">
        <title>An Improved Chromosome-Level Genome Assembly of the Firefly Pyrocoelia pectoralis.</title>
        <authorList>
            <person name="Fu X."/>
            <person name="Meyer-Rochow V.B."/>
            <person name="Ballantyne L."/>
            <person name="Zhu X."/>
        </authorList>
    </citation>
    <scope>NUCLEOTIDE SEQUENCE [LARGE SCALE GENOMIC DNA]</scope>
    <source>
        <strain evidence="1">XCY_ONT2</strain>
    </source>
</reference>
<evidence type="ECO:0000313" key="2">
    <source>
        <dbReference type="Proteomes" id="UP001329430"/>
    </source>
</evidence>
<gene>
    <name evidence="1" type="ORF">RI129_011700</name>
</gene>
<organism evidence="1 2">
    <name type="scientific">Pyrocoelia pectoralis</name>
    <dbReference type="NCBI Taxonomy" id="417401"/>
    <lineage>
        <taxon>Eukaryota</taxon>
        <taxon>Metazoa</taxon>
        <taxon>Ecdysozoa</taxon>
        <taxon>Arthropoda</taxon>
        <taxon>Hexapoda</taxon>
        <taxon>Insecta</taxon>
        <taxon>Pterygota</taxon>
        <taxon>Neoptera</taxon>
        <taxon>Endopterygota</taxon>
        <taxon>Coleoptera</taxon>
        <taxon>Polyphaga</taxon>
        <taxon>Elateriformia</taxon>
        <taxon>Elateroidea</taxon>
        <taxon>Lampyridae</taxon>
        <taxon>Lampyrinae</taxon>
        <taxon>Pyrocoelia</taxon>
    </lineage>
</organism>
<sequence length="79" mass="9077">MMGNNILQLLSNTKLCQSRQCQVTKNGDNRYKISKPKEIFGNMFKDQDEASEDLDKTERLKNSAKEAHEILKSVHGPWP</sequence>
<dbReference type="Proteomes" id="UP001329430">
    <property type="component" value="Chromosome 9"/>
</dbReference>
<comment type="caution">
    <text evidence="1">The sequence shown here is derived from an EMBL/GenBank/DDBJ whole genome shotgun (WGS) entry which is preliminary data.</text>
</comment>
<accession>A0AAN7V277</accession>
<proteinExistence type="predicted"/>
<evidence type="ECO:0000313" key="1">
    <source>
        <dbReference type="EMBL" id="KAK5639208.1"/>
    </source>
</evidence>
<keyword evidence="2" id="KW-1185">Reference proteome</keyword>